<dbReference type="PANTHER" id="PTHR44757">
    <property type="entry name" value="DIGUANYLATE CYCLASE DGCP"/>
    <property type="match status" value="1"/>
</dbReference>
<evidence type="ECO:0000256" key="1">
    <source>
        <dbReference type="SAM" id="Coils"/>
    </source>
</evidence>
<dbReference type="InterPro" id="IPR013655">
    <property type="entry name" value="PAS_fold_3"/>
</dbReference>
<dbReference type="InterPro" id="IPR001633">
    <property type="entry name" value="EAL_dom"/>
</dbReference>
<reference evidence="6 7" key="1">
    <citation type="submission" date="2017-03" db="EMBL/GenBank/DDBJ databases">
        <title>Genome sequence of Clostridium hungatei DSM 14427.</title>
        <authorList>
            <person name="Poehlein A."/>
            <person name="Daniel R."/>
        </authorList>
    </citation>
    <scope>NUCLEOTIDE SEQUENCE [LARGE SCALE GENOMIC DNA]</scope>
    <source>
        <strain evidence="6 7">DSM 14427</strain>
    </source>
</reference>
<keyword evidence="7" id="KW-1185">Reference proteome</keyword>
<keyword evidence="2" id="KW-0472">Membrane</keyword>
<dbReference type="SMART" id="SM00052">
    <property type="entry name" value="EAL"/>
    <property type="match status" value="1"/>
</dbReference>
<dbReference type="PROSITE" id="PS50883">
    <property type="entry name" value="EAL"/>
    <property type="match status" value="1"/>
</dbReference>
<keyword evidence="6" id="KW-0378">Hydrolase</keyword>
<dbReference type="InterPro" id="IPR035965">
    <property type="entry name" value="PAS-like_dom_sf"/>
</dbReference>
<dbReference type="InterPro" id="IPR000014">
    <property type="entry name" value="PAS"/>
</dbReference>
<dbReference type="SUPFAM" id="SSF55785">
    <property type="entry name" value="PYP-like sensor domain (PAS domain)"/>
    <property type="match status" value="1"/>
</dbReference>
<dbReference type="GO" id="GO:0071111">
    <property type="term" value="F:cyclic-guanylate-specific phosphodiesterase activity"/>
    <property type="evidence" value="ECO:0007669"/>
    <property type="project" value="UniProtKB-EC"/>
</dbReference>
<evidence type="ECO:0000313" key="6">
    <source>
        <dbReference type="EMBL" id="OPX45509.1"/>
    </source>
</evidence>
<dbReference type="InterPro" id="IPR035919">
    <property type="entry name" value="EAL_sf"/>
</dbReference>
<dbReference type="InterPro" id="IPR000160">
    <property type="entry name" value="GGDEF_dom"/>
</dbReference>
<evidence type="ECO:0000259" key="3">
    <source>
        <dbReference type="PROSITE" id="PS50113"/>
    </source>
</evidence>
<dbReference type="NCBIfam" id="TIGR00254">
    <property type="entry name" value="GGDEF"/>
    <property type="match status" value="1"/>
</dbReference>
<gene>
    <name evidence="6" type="primary">gmr</name>
    <name evidence="6" type="ORF">CLHUN_08840</name>
</gene>
<keyword evidence="1" id="KW-0175">Coiled coil</keyword>
<dbReference type="CDD" id="cd01948">
    <property type="entry name" value="EAL"/>
    <property type="match status" value="1"/>
</dbReference>
<evidence type="ECO:0000256" key="2">
    <source>
        <dbReference type="SAM" id="Phobius"/>
    </source>
</evidence>
<dbReference type="Gene3D" id="3.20.20.450">
    <property type="entry name" value="EAL domain"/>
    <property type="match status" value="1"/>
</dbReference>
<protein>
    <submittedName>
        <fullName evidence="6">Cyclic di-GMP phosphodiesterase Gmr</fullName>
        <ecNumber evidence="6">3.1.4.52</ecNumber>
    </submittedName>
</protein>
<dbReference type="SUPFAM" id="SSF55073">
    <property type="entry name" value="Nucleotide cyclase"/>
    <property type="match status" value="1"/>
</dbReference>
<dbReference type="FunFam" id="3.20.20.450:FF:000001">
    <property type="entry name" value="Cyclic di-GMP phosphodiesterase yahA"/>
    <property type="match status" value="1"/>
</dbReference>
<dbReference type="InterPro" id="IPR052155">
    <property type="entry name" value="Biofilm_reg_signaling"/>
</dbReference>
<accession>A0A1V4SNP5</accession>
<dbReference type="EMBL" id="MZGX01000004">
    <property type="protein sequence ID" value="OPX45509.1"/>
    <property type="molecule type" value="Genomic_DNA"/>
</dbReference>
<dbReference type="NCBIfam" id="TIGR00229">
    <property type="entry name" value="sensory_box"/>
    <property type="match status" value="1"/>
</dbReference>
<keyword evidence="2" id="KW-1133">Transmembrane helix</keyword>
<comment type="caution">
    <text evidence="6">The sequence shown here is derived from an EMBL/GenBank/DDBJ whole genome shotgun (WGS) entry which is preliminary data.</text>
</comment>
<dbReference type="STRING" id="48256.CLHUN_08840"/>
<feature type="coiled-coil region" evidence="1">
    <location>
        <begin position="86"/>
        <end position="117"/>
    </location>
</feature>
<feature type="domain" description="GGDEF" evidence="5">
    <location>
        <begin position="280"/>
        <end position="413"/>
    </location>
</feature>
<feature type="domain" description="EAL" evidence="4">
    <location>
        <begin position="422"/>
        <end position="676"/>
    </location>
</feature>
<dbReference type="SMART" id="SM00267">
    <property type="entry name" value="GGDEF"/>
    <property type="match status" value="1"/>
</dbReference>
<dbReference type="Gene3D" id="3.30.70.270">
    <property type="match status" value="1"/>
</dbReference>
<dbReference type="InterPro" id="IPR001610">
    <property type="entry name" value="PAC"/>
</dbReference>
<dbReference type="SMART" id="SM00086">
    <property type="entry name" value="PAC"/>
    <property type="match status" value="1"/>
</dbReference>
<dbReference type="AlphaFoldDB" id="A0A1V4SNP5"/>
<dbReference type="InterPro" id="IPR000700">
    <property type="entry name" value="PAS-assoc_C"/>
</dbReference>
<dbReference type="Proteomes" id="UP000191554">
    <property type="component" value="Unassembled WGS sequence"/>
</dbReference>
<name>A0A1V4SNP5_RUMHU</name>
<dbReference type="InterPro" id="IPR043128">
    <property type="entry name" value="Rev_trsase/Diguanyl_cyclase"/>
</dbReference>
<dbReference type="SUPFAM" id="SSF141868">
    <property type="entry name" value="EAL domain-like"/>
    <property type="match status" value="1"/>
</dbReference>
<feature type="transmembrane region" description="Helical" evidence="2">
    <location>
        <begin position="9"/>
        <end position="27"/>
    </location>
</feature>
<sequence>MFNFKPDRITLKITAIYLLIGILWILLSDKVLNFLANDKEMVTIFSLIKGCMYVTITGVILYFLINNSVNQLKETELELKRSCKAFSDANMQLELTNRELEDSRSELEGQYNQTLINQKKIQESEAHYRLISEATNDAIWKEVNGVRSFSDRWYQITGYSAADLEAVEGGWESFVHPDDLLAAKEKMLAHIRDKTPYYFCEYRMKRKDGKYMWIYARGKACFNENGELFQLAGSHTDITELKEYEHKLKYLAYHDQLTGLENRFALNERLNYLISQNSNEKYALLYIDIDDFKYVNDSMGHKFGDMLLVKICERLLESRLLNSTIYRIGGDEFIVLVENYAKQENIERFAISILKSFKPRFQVNGINIYTTASIGVSTYPDHGNGIDELLKNADIAVYKAKETGKNRIVFYNTPMNAEIIERAIIEKHLRNALDNKEFELHYQPQLDIKSGKISGFEALLRWNNPELGPVSPLKFIGIAEATHMIVPIGEWVLRQSCKFLRDIEKMGFQGLSIAVNISMIQLLNEDFAHMVIDIIEEAGLNPRQVELEITESILMESYEVIAGKLKLLRARGVKIALDDFGKGYSSLNYLKSLPITTLKIDKSFIDTISNGNKDKSLTDLIVKIGRSMDLCVVAEGVETQEQMDYLVKHKCHRIQGYLFSRPVQQSEIVRKLNEQYYNQNTFQEELAL</sequence>
<organism evidence="6 7">
    <name type="scientific">Ruminiclostridium hungatei</name>
    <name type="common">Clostridium hungatei</name>
    <dbReference type="NCBI Taxonomy" id="48256"/>
    <lineage>
        <taxon>Bacteria</taxon>
        <taxon>Bacillati</taxon>
        <taxon>Bacillota</taxon>
        <taxon>Clostridia</taxon>
        <taxon>Eubacteriales</taxon>
        <taxon>Oscillospiraceae</taxon>
        <taxon>Ruminiclostridium</taxon>
    </lineage>
</organism>
<dbReference type="Pfam" id="PF00563">
    <property type="entry name" value="EAL"/>
    <property type="match status" value="1"/>
</dbReference>
<dbReference type="PANTHER" id="PTHR44757:SF2">
    <property type="entry name" value="BIOFILM ARCHITECTURE MAINTENANCE PROTEIN MBAA"/>
    <property type="match status" value="1"/>
</dbReference>
<dbReference type="PROSITE" id="PS50887">
    <property type="entry name" value="GGDEF"/>
    <property type="match status" value="1"/>
</dbReference>
<evidence type="ECO:0000313" key="7">
    <source>
        <dbReference type="Proteomes" id="UP000191554"/>
    </source>
</evidence>
<dbReference type="PROSITE" id="PS50113">
    <property type="entry name" value="PAC"/>
    <property type="match status" value="1"/>
</dbReference>
<dbReference type="RefSeq" id="WP_165755651.1">
    <property type="nucleotide sequence ID" value="NZ_MZGX01000004.1"/>
</dbReference>
<dbReference type="CDD" id="cd00130">
    <property type="entry name" value="PAS"/>
    <property type="match status" value="1"/>
</dbReference>
<evidence type="ECO:0000259" key="4">
    <source>
        <dbReference type="PROSITE" id="PS50883"/>
    </source>
</evidence>
<evidence type="ECO:0000259" key="5">
    <source>
        <dbReference type="PROSITE" id="PS50887"/>
    </source>
</evidence>
<keyword evidence="2" id="KW-0812">Transmembrane</keyword>
<dbReference type="Pfam" id="PF08447">
    <property type="entry name" value="PAS_3"/>
    <property type="match status" value="1"/>
</dbReference>
<dbReference type="CDD" id="cd01949">
    <property type="entry name" value="GGDEF"/>
    <property type="match status" value="1"/>
</dbReference>
<dbReference type="EC" id="3.1.4.52" evidence="6"/>
<dbReference type="Gene3D" id="3.30.450.20">
    <property type="entry name" value="PAS domain"/>
    <property type="match status" value="1"/>
</dbReference>
<feature type="domain" description="PAC" evidence="3">
    <location>
        <begin position="198"/>
        <end position="250"/>
    </location>
</feature>
<feature type="transmembrane region" description="Helical" evidence="2">
    <location>
        <begin position="47"/>
        <end position="65"/>
    </location>
</feature>
<dbReference type="InterPro" id="IPR029787">
    <property type="entry name" value="Nucleotide_cyclase"/>
</dbReference>
<dbReference type="Pfam" id="PF00990">
    <property type="entry name" value="GGDEF"/>
    <property type="match status" value="1"/>
</dbReference>
<proteinExistence type="predicted"/>